<reference evidence="5 6" key="1">
    <citation type="submission" date="2014-01" db="EMBL/GenBank/DDBJ databases">
        <title>Sulfitobacter donghicola JCM 14565 Genome Sequencing.</title>
        <authorList>
            <person name="Lai Q."/>
            <person name="Hong Z."/>
        </authorList>
    </citation>
    <scope>NUCLEOTIDE SEQUENCE [LARGE SCALE GENOMIC DNA]</scope>
    <source>
        <strain evidence="5 6">JCM 14565</strain>
    </source>
</reference>
<evidence type="ECO:0000256" key="3">
    <source>
        <dbReference type="RuleBase" id="RU003616"/>
    </source>
</evidence>
<protein>
    <submittedName>
        <fullName evidence="5">Heat shock protein Hsp20</fullName>
    </submittedName>
</protein>
<feature type="domain" description="SHSP" evidence="4">
    <location>
        <begin position="27"/>
        <end position="137"/>
    </location>
</feature>
<dbReference type="eggNOG" id="COG0071">
    <property type="taxonomic scope" value="Bacteria"/>
</dbReference>
<comment type="caution">
    <text evidence="5">The sequence shown here is derived from an EMBL/GenBank/DDBJ whole genome shotgun (WGS) entry which is preliminary data.</text>
</comment>
<dbReference type="InterPro" id="IPR008978">
    <property type="entry name" value="HSP20-like_chaperone"/>
</dbReference>
<dbReference type="InterPro" id="IPR002068">
    <property type="entry name" value="A-crystallin/Hsp20_dom"/>
</dbReference>
<dbReference type="PANTHER" id="PTHR47062">
    <property type="match status" value="1"/>
</dbReference>
<dbReference type="SUPFAM" id="SSF49764">
    <property type="entry name" value="HSP20-like chaperones"/>
    <property type="match status" value="1"/>
</dbReference>
<comment type="similarity">
    <text evidence="2 3">Belongs to the small heat shock protein (HSP20) family.</text>
</comment>
<dbReference type="Proteomes" id="UP000027734">
    <property type="component" value="Unassembled WGS sequence"/>
</dbReference>
<dbReference type="InterPro" id="IPR037913">
    <property type="entry name" value="ACD_IbpA/B"/>
</dbReference>
<dbReference type="PANTHER" id="PTHR47062:SF1">
    <property type="entry name" value="SMALL HEAT SHOCK PROTEIN IBPA"/>
    <property type="match status" value="1"/>
</dbReference>
<keyword evidence="6" id="KW-1185">Reference proteome</keyword>
<proteinExistence type="inferred from homology"/>
<sequence length="137" mass="15375">MTKLTLASYPHMLGFEQLERVLERSAKSGNEGYPPFNIEQTSERSYRITLAVAGFAEDELSITVEDRQLVIRGRQKDDSEGRVFLHRGIAGRQFQRSFVLADGVEVGEALMENGLLHVDLTQAKPETVVQTINIRKG</sequence>
<accession>A0A073IGY7</accession>
<dbReference type="AlphaFoldDB" id="A0A073IGY7"/>
<evidence type="ECO:0000313" key="5">
    <source>
        <dbReference type="EMBL" id="KEJ88835.1"/>
    </source>
</evidence>
<dbReference type="Gene3D" id="2.60.40.790">
    <property type="match status" value="1"/>
</dbReference>
<evidence type="ECO:0000256" key="1">
    <source>
        <dbReference type="ARBA" id="ARBA00023016"/>
    </source>
</evidence>
<dbReference type="Pfam" id="PF00011">
    <property type="entry name" value="HSP20"/>
    <property type="match status" value="1"/>
</dbReference>
<dbReference type="EMBL" id="JAMC01000005">
    <property type="protein sequence ID" value="KEJ88835.1"/>
    <property type="molecule type" value="Genomic_DNA"/>
</dbReference>
<gene>
    <name evidence="5" type="ORF">DSW25_14420</name>
</gene>
<dbReference type="STRING" id="1300350.Z948_2362"/>
<evidence type="ECO:0000259" key="4">
    <source>
        <dbReference type="PROSITE" id="PS01031"/>
    </source>
</evidence>
<dbReference type="CDD" id="cd06470">
    <property type="entry name" value="ACD_IbpA-B_like"/>
    <property type="match status" value="1"/>
</dbReference>
<evidence type="ECO:0000313" key="6">
    <source>
        <dbReference type="Proteomes" id="UP000027734"/>
    </source>
</evidence>
<name>A0A073IGY7_9RHOB</name>
<evidence type="ECO:0000256" key="2">
    <source>
        <dbReference type="PROSITE-ProRule" id="PRU00285"/>
    </source>
</evidence>
<dbReference type="OrthoDB" id="9810618at2"/>
<organism evidence="5 6">
    <name type="scientific">Sulfitobacter donghicola DSW-25 = KCTC 12864 = JCM 14565</name>
    <dbReference type="NCBI Taxonomy" id="1300350"/>
    <lineage>
        <taxon>Bacteria</taxon>
        <taxon>Pseudomonadati</taxon>
        <taxon>Pseudomonadota</taxon>
        <taxon>Alphaproteobacteria</taxon>
        <taxon>Rhodobacterales</taxon>
        <taxon>Roseobacteraceae</taxon>
        <taxon>Sulfitobacter</taxon>
    </lineage>
</organism>
<dbReference type="RefSeq" id="WP_025059719.1">
    <property type="nucleotide sequence ID" value="NZ_JAMC01000005.1"/>
</dbReference>
<keyword evidence="1 5" id="KW-0346">Stress response</keyword>
<dbReference type="PROSITE" id="PS01031">
    <property type="entry name" value="SHSP"/>
    <property type="match status" value="1"/>
</dbReference>